<evidence type="ECO:0000256" key="20">
    <source>
        <dbReference type="SAM" id="MobiDB-lite"/>
    </source>
</evidence>
<dbReference type="GO" id="GO:0016887">
    <property type="term" value="F:ATP hydrolysis activity"/>
    <property type="evidence" value="ECO:0007669"/>
    <property type="project" value="InterPro"/>
</dbReference>
<keyword evidence="13" id="KW-0547">Nucleotide-binding</keyword>
<dbReference type="InterPro" id="IPR003439">
    <property type="entry name" value="ABC_transporter-like_ATP-bd"/>
</dbReference>
<evidence type="ECO:0000256" key="11">
    <source>
        <dbReference type="ARBA" id="ARBA00022723"/>
    </source>
</evidence>
<dbReference type="SUPFAM" id="SSF55008">
    <property type="entry name" value="HMA, heavy metal-associated domain"/>
    <property type="match status" value="1"/>
</dbReference>
<dbReference type="Pfam" id="PF19055">
    <property type="entry name" value="ABC2_membrane_7"/>
    <property type="match status" value="2"/>
</dbReference>
<feature type="domain" description="ABC transporter" evidence="24">
    <location>
        <begin position="1025"/>
        <end position="1277"/>
    </location>
</feature>
<comment type="subcellular location">
    <subcellularLocation>
        <location evidence="4">Membrane</location>
        <topology evidence="4">Multi-pass membrane protein</topology>
    </subcellularLocation>
    <subcellularLocation>
        <location evidence="5">Membrane</location>
        <topology evidence="5">Peripheral membrane protein</topology>
    </subcellularLocation>
    <subcellularLocation>
        <location evidence="3">Nucleus</location>
    </subcellularLocation>
</comment>
<dbReference type="CDD" id="cd03233">
    <property type="entry name" value="ABCG_PDR_domain1"/>
    <property type="match status" value="1"/>
</dbReference>
<keyword evidence="19" id="KW-0539">Nucleus</keyword>
<dbReference type="InterPro" id="IPR014002">
    <property type="entry name" value="Agenet_dom_plant"/>
</dbReference>
<protein>
    <recommendedName>
        <fullName evidence="8">peroxidase</fullName>
        <ecNumber evidence="8">1.11.1.7</ecNumber>
    </recommendedName>
</protein>
<dbReference type="SMART" id="SM00743">
    <property type="entry name" value="Agenet"/>
    <property type="match status" value="1"/>
</dbReference>
<feature type="domain" description="HMA" evidence="22">
    <location>
        <begin position="2"/>
        <end position="65"/>
    </location>
</feature>
<dbReference type="InterPro" id="IPR029481">
    <property type="entry name" value="ABC_trans_N"/>
</dbReference>
<organism evidence="26 27">
    <name type="scientific">Anisodus acutangulus</name>
    <dbReference type="NCBI Taxonomy" id="402998"/>
    <lineage>
        <taxon>Eukaryota</taxon>
        <taxon>Viridiplantae</taxon>
        <taxon>Streptophyta</taxon>
        <taxon>Embryophyta</taxon>
        <taxon>Tracheophyta</taxon>
        <taxon>Spermatophyta</taxon>
        <taxon>Magnoliopsida</taxon>
        <taxon>eudicotyledons</taxon>
        <taxon>Gunneridae</taxon>
        <taxon>Pentapetalae</taxon>
        <taxon>asterids</taxon>
        <taxon>lamiids</taxon>
        <taxon>Solanales</taxon>
        <taxon>Solanaceae</taxon>
        <taxon>Solanoideae</taxon>
        <taxon>Hyoscyameae</taxon>
        <taxon>Anisodus</taxon>
    </lineage>
</organism>
<evidence type="ECO:0000256" key="7">
    <source>
        <dbReference type="ARBA" id="ARBA00006873"/>
    </source>
</evidence>
<keyword evidence="27" id="KW-1185">Reference proteome</keyword>
<dbReference type="FunFam" id="3.30.70.100:FF:000008">
    <property type="entry name" value="Copper transport protein ATOX1"/>
    <property type="match status" value="1"/>
</dbReference>
<keyword evidence="12" id="KW-0677">Repeat</keyword>
<dbReference type="GO" id="GO:0005634">
    <property type="term" value="C:nucleus"/>
    <property type="evidence" value="ECO:0007669"/>
    <property type="project" value="UniProtKB-SubCell"/>
</dbReference>
<feature type="transmembrane region" description="Helical" evidence="21">
    <location>
        <begin position="815"/>
        <end position="835"/>
    </location>
</feature>
<dbReference type="Pfam" id="PF14510">
    <property type="entry name" value="ABC_trans_N"/>
    <property type="match status" value="1"/>
</dbReference>
<feature type="domain" description="ABC transporter" evidence="24">
    <location>
        <begin position="327"/>
        <end position="600"/>
    </location>
</feature>
<dbReference type="PROSITE" id="PS50873">
    <property type="entry name" value="PEROXIDASE_4"/>
    <property type="match status" value="1"/>
</dbReference>
<dbReference type="PANTHER" id="PTHR48040">
    <property type="entry name" value="PLEIOTROPIC DRUG RESISTANCE PROTEIN 1-LIKE ISOFORM X1"/>
    <property type="match status" value="1"/>
</dbReference>
<comment type="catalytic activity">
    <reaction evidence="1">
        <text>2 a phenolic donor + H2O2 = 2 a phenolic radical donor + 2 H2O</text>
        <dbReference type="Rhea" id="RHEA:56136"/>
        <dbReference type="ChEBI" id="CHEBI:15377"/>
        <dbReference type="ChEBI" id="CHEBI:16240"/>
        <dbReference type="ChEBI" id="CHEBI:139520"/>
        <dbReference type="ChEBI" id="CHEBI:139521"/>
        <dbReference type="EC" id="1.11.1.7"/>
    </reaction>
</comment>
<evidence type="ECO:0000313" key="26">
    <source>
        <dbReference type="EMBL" id="KAJ8540310.1"/>
    </source>
</evidence>
<dbReference type="PANTHER" id="PTHR48040:SF51">
    <property type="entry name" value="ABC TRANSPORTER DOMAIN-CONTAINING PROTEIN"/>
    <property type="match status" value="1"/>
</dbReference>
<dbReference type="GO" id="GO:0140825">
    <property type="term" value="F:lactoperoxidase activity"/>
    <property type="evidence" value="ECO:0007669"/>
    <property type="project" value="UniProtKB-EC"/>
</dbReference>
<dbReference type="InterPro" id="IPR027417">
    <property type="entry name" value="P-loop_NTPase"/>
</dbReference>
<accession>A0A9Q1R699</accession>
<dbReference type="EMBL" id="JAJAGQ010000016">
    <property type="protein sequence ID" value="KAJ8540310.1"/>
    <property type="molecule type" value="Genomic_DNA"/>
</dbReference>
<dbReference type="SMART" id="SM00382">
    <property type="entry name" value="AAA"/>
    <property type="match status" value="2"/>
</dbReference>
<dbReference type="GO" id="GO:0009626">
    <property type="term" value="P:plant-type hypersensitive response"/>
    <property type="evidence" value="ECO:0007669"/>
    <property type="project" value="UniProtKB-KW"/>
</dbReference>
<dbReference type="GO" id="GO:0005886">
    <property type="term" value="C:plasma membrane"/>
    <property type="evidence" value="ECO:0007669"/>
    <property type="project" value="UniProtKB-ARBA"/>
</dbReference>
<evidence type="ECO:0000256" key="10">
    <source>
        <dbReference type="ARBA" id="ARBA00022692"/>
    </source>
</evidence>
<dbReference type="CDD" id="cd03232">
    <property type="entry name" value="ABCG_PDR_domain2"/>
    <property type="match status" value="1"/>
</dbReference>
<dbReference type="InterPro" id="IPR003593">
    <property type="entry name" value="AAA+_ATPase"/>
</dbReference>
<keyword evidence="18 21" id="KW-0472">Membrane</keyword>
<evidence type="ECO:0000256" key="15">
    <source>
        <dbReference type="ARBA" id="ARBA00022989"/>
    </source>
</evidence>
<dbReference type="CDD" id="cd00371">
    <property type="entry name" value="HMA"/>
    <property type="match status" value="1"/>
</dbReference>
<evidence type="ECO:0000256" key="12">
    <source>
        <dbReference type="ARBA" id="ARBA00022737"/>
    </source>
</evidence>
<dbReference type="EC" id="1.11.1.7" evidence="8"/>
<dbReference type="OrthoDB" id="66620at2759"/>
<evidence type="ECO:0000256" key="2">
    <source>
        <dbReference type="ARBA" id="ARBA00001970"/>
    </source>
</evidence>
<evidence type="ECO:0000256" key="5">
    <source>
        <dbReference type="ARBA" id="ARBA00004170"/>
    </source>
</evidence>
<feature type="transmembrane region" description="Helical" evidence="21">
    <location>
        <begin position="1449"/>
        <end position="1472"/>
    </location>
</feature>
<dbReference type="InterPro" id="IPR034003">
    <property type="entry name" value="ABCG_PDR_2"/>
</dbReference>
<dbReference type="InterPro" id="IPR034001">
    <property type="entry name" value="ABCG_PDR_1"/>
</dbReference>
<dbReference type="PROSITE" id="PS51138">
    <property type="entry name" value="ENT"/>
    <property type="match status" value="1"/>
</dbReference>
<feature type="transmembrane region" description="Helical" evidence="21">
    <location>
        <begin position="1595"/>
        <end position="1618"/>
    </location>
</feature>
<dbReference type="InterPro" id="IPR013581">
    <property type="entry name" value="PDR_assoc"/>
</dbReference>
<evidence type="ECO:0000256" key="14">
    <source>
        <dbReference type="ARBA" id="ARBA00022840"/>
    </source>
</evidence>
<dbReference type="InterPro" id="IPR013525">
    <property type="entry name" value="ABC2_TM"/>
</dbReference>
<sequence length="1986" mass="224063">MSQTVVLKVGMSCEGCVGAVKRVLGKMEGVETFDIDLKEQKVTVKGNVQPDAVLQTVSKTGKPTSFWEAGESAQTEAGCDASVLLDGLNSEKESIANKNSSQARDSSYKVGKINYDVQAGRRDGRASIKDEDLANLPSPFVGVKELIKNFARKGMSVDEMVTLSGAHSIGDSKAAIFEFIEQEIPKGAILSFTEEGGDVFQRSGRENHDEDELKWAAIERLPTYDRLRKGILKQTLDGGNIVHQEVDVTNLGLQDKKQLMESILKFVEEDNERFLLRLRDRTDRVGIDIPKIEIRFEHLSVEGDTFVGSRAQPTLWNATINFIEGALEKIKLVPSKKRVVKILRDVNGIVKSSRMTLLLGPPGGGKSTLLKALAGVPDKDLRVTGKISYCGHELSDFIPQRTCAYVSQHDLHHGEMTVRETLDFAGRSLGVGTRYELLTELSRREKESGIKPDPQIDTFMKATAVAGQESSLVTDYVLKILGLDICADIMVGDQMRRGISGGQKKRLTTGEMLVGPAKVFFMDEISTGLDSSTTFQIIKYMRQMVHIMDVTMIISLLQPAPETFELFDDIILLSEGRIVYQGPRENVLEFFESVGFKCPERKGIADFLQEVTSLKDQEQYWFRKNQPYRFIPVAEFAECFSNFRVGREFFHELGVTYDKSKAHPAALVMEKYGISNVELFKACLSREWLLMKRNSFLYIFKTFQITIMSIIAFTVFFRTEMKVGQIADGGKFYGALFFSLINVMFNGTAELALTIFRLPVFFKQRDSLFYPAWAFALPIWLLRIPLSFMESLIWIVLTYYTIGFAPAASRFFRQFLVFFALHQMALSLFRFIAAIGRTQVVVNTIGTFTLLIVFVLGGFIVAKDDLEPWMKWGYYVSPMSYAQNAIAINEFLDKRWSTHNNDTNFSEETVGKVLLKSRSMYLDDYMFWICVIALFAFSFLFNFCFILALTYLNPFADSKSVNIDDDKSKKNEQRNCNPKEAAEKSSASATTMFEGIDMAVRNNSSTDEKAAKQRGMVLPFQPLSLAFNHVNYYVDMPAEMKAQGIEETRLQLLRDVSGAFRPGVLTALVGVSGAGKTTLMDVLAGRKTGGYTDGSIVISGYPKKQSTFARISGYCEQNDIHSPHVTVYESLIYSAWLRLSPDVTKETRKNFVEEVMELVELNPLTNSLVGLPGVDGLSTEQRKRLTIAVELVANPSIIFMDEPTSGLDARAAAIVMRTVRNTVDTGRTVVCTIHQPSIGIFEAFDELLLMKRGGQVVYAGPLGHHSRLLIEYFQSVPGVPTIKEGFNPATWMLDITTPAVEAQLNVDFGDIYANSDRYRRNQELIKQLSVPAPGSQDLHFPTKYSQQFISQCKACFWKQHLSYWRHPQYNSVRFFMTAIIGIIFGIIFWDKGNKMYKLQDLLNLLGAMYAAVMFLGGTNTSAVQSVVAVERTVFYRERAAGMYSALPYAFAQVAIETIYVGIQTFIYSLLLYSMIGFHWTAAKFFWFYFFVFMCFVYFTMYGMMLVALTPSYPIAAIVMSFFLSFWNLFSGFLIPRPQIPIWWRWYYWGSPVAWTIYGLVTSQVGDKNDKIEVPGVGEIPLKLYLKEYLGFEYDFLGVVAVAHVAWAVLFCFVFAYGIKFEKFVRFLQGFNPTCDQRLKKLNYCFNFNKKVIGFELSYKIMRFKRGSKVEVLNTKKLVTDQEIGQVVEVFDESSWKAATIVKVLDIDYYFVRQTGCLKELCVHRSNTRAVQYWQDEEQDLLRKGSGLCRRPDKLSALRPSKKVSKVSTKNRFHVGDDQLAAQEDCTELWKSHISSSLLLNKVSQVAQSKNETFRNIQDLEATERAFKRWRVVPAALNGQVNVSAKCKENILDEKYVHDSFNDVSDGYFALEQTKRSTESSDSRSDACSVGSCSINDKFSNLSPEVVCSDAESIQDSADKEKIAASIHSLELHAYRCTLEALYASGPLSWDQEALLTNLRISLHISNDEQLAELKTLISSGTGIHVS</sequence>
<evidence type="ECO:0000256" key="8">
    <source>
        <dbReference type="ARBA" id="ARBA00012313"/>
    </source>
</evidence>
<dbReference type="Pfam" id="PF03735">
    <property type="entry name" value="ENT"/>
    <property type="match status" value="1"/>
</dbReference>
<evidence type="ECO:0000256" key="9">
    <source>
        <dbReference type="ARBA" id="ARBA00022448"/>
    </source>
</evidence>
<feature type="transmembrane region" description="Helical" evidence="21">
    <location>
        <begin position="732"/>
        <end position="756"/>
    </location>
</feature>
<dbReference type="Pfam" id="PF00403">
    <property type="entry name" value="HMA"/>
    <property type="match status" value="1"/>
</dbReference>
<evidence type="ECO:0000259" key="24">
    <source>
        <dbReference type="PROSITE" id="PS50893"/>
    </source>
</evidence>
<feature type="transmembrane region" description="Helical" evidence="21">
    <location>
        <begin position="1484"/>
        <end position="1508"/>
    </location>
</feature>
<dbReference type="SUPFAM" id="SSF158639">
    <property type="entry name" value="ENT-like"/>
    <property type="match status" value="1"/>
</dbReference>
<evidence type="ECO:0000256" key="1">
    <source>
        <dbReference type="ARBA" id="ARBA00000189"/>
    </source>
</evidence>
<keyword evidence="9" id="KW-0813">Transport</keyword>
<dbReference type="SUPFAM" id="SSF52540">
    <property type="entry name" value="P-loop containing nucleoside triphosphate hydrolases"/>
    <property type="match status" value="2"/>
</dbReference>
<evidence type="ECO:0000256" key="4">
    <source>
        <dbReference type="ARBA" id="ARBA00004141"/>
    </source>
</evidence>
<feature type="compositionally biased region" description="Basic and acidic residues" evidence="20">
    <location>
        <begin position="963"/>
        <end position="973"/>
    </location>
</feature>
<dbReference type="Pfam" id="PF01061">
    <property type="entry name" value="ABC2_membrane"/>
    <property type="match status" value="2"/>
</dbReference>
<dbReference type="GO" id="GO:0006979">
    <property type="term" value="P:response to oxidative stress"/>
    <property type="evidence" value="ECO:0007669"/>
    <property type="project" value="InterPro"/>
</dbReference>
<feature type="transmembrane region" description="Helical" evidence="21">
    <location>
        <begin position="1514"/>
        <end position="1533"/>
    </location>
</feature>
<keyword evidence="10 21" id="KW-0812">Transmembrane</keyword>
<feature type="transmembrane region" description="Helical" evidence="21">
    <location>
        <begin position="925"/>
        <end position="952"/>
    </location>
</feature>
<dbReference type="FunFam" id="3.40.50.300:FF:000059">
    <property type="entry name" value="ABC transporter G family member 40"/>
    <property type="match status" value="1"/>
</dbReference>
<evidence type="ECO:0000256" key="19">
    <source>
        <dbReference type="ARBA" id="ARBA00023242"/>
    </source>
</evidence>
<keyword evidence="14" id="KW-0067">ATP-binding</keyword>
<dbReference type="Gene3D" id="3.30.70.100">
    <property type="match status" value="1"/>
</dbReference>
<keyword evidence="11" id="KW-0479">Metal-binding</keyword>
<dbReference type="InterPro" id="IPR043926">
    <property type="entry name" value="ABCG_dom"/>
</dbReference>
<name>A0A9Q1R699_9SOLA</name>
<dbReference type="SUPFAM" id="SSF48113">
    <property type="entry name" value="Heme-dependent peroxidases"/>
    <property type="match status" value="1"/>
</dbReference>
<dbReference type="FunFam" id="3.40.50.300:FF:000179">
    <property type="entry name" value="ABC transporter G family member 34"/>
    <property type="match status" value="1"/>
</dbReference>
<comment type="similarity">
    <text evidence="7">Belongs to the peroxidase family. Ascorbate peroxidase subfamily.</text>
</comment>
<dbReference type="InterPro" id="IPR010255">
    <property type="entry name" value="Haem_peroxidase_sf"/>
</dbReference>
<dbReference type="InterPro" id="IPR002016">
    <property type="entry name" value="Haem_peroxidase"/>
</dbReference>
<dbReference type="PROSITE" id="PS50846">
    <property type="entry name" value="HMA_2"/>
    <property type="match status" value="1"/>
</dbReference>
<dbReference type="Pfam" id="PF00141">
    <property type="entry name" value="peroxidase"/>
    <property type="match status" value="1"/>
</dbReference>
<gene>
    <name evidence="26" type="ORF">K7X08_030229</name>
</gene>
<dbReference type="Gene3D" id="1.10.520.10">
    <property type="match status" value="1"/>
</dbReference>
<dbReference type="Proteomes" id="UP001152561">
    <property type="component" value="Unassembled WGS sequence"/>
</dbReference>
<dbReference type="Gene3D" id="3.40.50.300">
    <property type="entry name" value="P-loop containing nucleotide triphosphate hydrolases"/>
    <property type="match status" value="2"/>
</dbReference>
<dbReference type="GO" id="GO:0020037">
    <property type="term" value="F:heme binding"/>
    <property type="evidence" value="ECO:0007669"/>
    <property type="project" value="InterPro"/>
</dbReference>
<reference evidence="27" key="1">
    <citation type="journal article" date="2023" name="Proc. Natl. Acad. Sci. U.S.A.">
        <title>Genomic and structural basis for evolution of tropane alkaloid biosynthesis.</title>
        <authorList>
            <person name="Wanga Y.-J."/>
            <person name="Taina T."/>
            <person name="Yua J.-Y."/>
            <person name="Lia J."/>
            <person name="Xua B."/>
            <person name="Chenc J."/>
            <person name="D'Auriad J.C."/>
            <person name="Huanga J.-P."/>
            <person name="Huanga S.-X."/>
        </authorList>
    </citation>
    <scope>NUCLEOTIDE SEQUENCE [LARGE SCALE GENOMIC DNA]</scope>
    <source>
        <strain evidence="27">cv. KIB-2019</strain>
    </source>
</reference>
<evidence type="ECO:0000259" key="22">
    <source>
        <dbReference type="PROSITE" id="PS50846"/>
    </source>
</evidence>
<evidence type="ECO:0000256" key="17">
    <source>
        <dbReference type="ARBA" id="ARBA00023004"/>
    </source>
</evidence>
<feature type="transmembrane region" description="Helical" evidence="21">
    <location>
        <begin position="1372"/>
        <end position="1389"/>
    </location>
</feature>
<feature type="region of interest" description="Disordered" evidence="20">
    <location>
        <begin position="963"/>
        <end position="988"/>
    </location>
</feature>
<evidence type="ECO:0000256" key="16">
    <source>
        <dbReference type="ARBA" id="ARBA00023002"/>
    </source>
</evidence>
<dbReference type="GO" id="GO:0140359">
    <property type="term" value="F:ABC-type transporter activity"/>
    <property type="evidence" value="ECO:0007669"/>
    <property type="project" value="InterPro"/>
</dbReference>
<evidence type="ECO:0000259" key="25">
    <source>
        <dbReference type="PROSITE" id="PS51138"/>
    </source>
</evidence>
<dbReference type="InterPro" id="IPR005491">
    <property type="entry name" value="ENT_dom"/>
</dbReference>
<comment type="caution">
    <text evidence="26">The sequence shown here is derived from an EMBL/GenBank/DDBJ whole genome shotgun (WGS) entry which is preliminary data.</text>
</comment>
<feature type="transmembrane region" description="Helical" evidence="21">
    <location>
        <begin position="696"/>
        <end position="717"/>
    </location>
</feature>
<evidence type="ECO:0000256" key="21">
    <source>
        <dbReference type="SAM" id="Phobius"/>
    </source>
</evidence>
<feature type="transmembrane region" description="Helical" evidence="21">
    <location>
        <begin position="1401"/>
        <end position="1429"/>
    </location>
</feature>
<keyword evidence="17" id="KW-0408">Iron</keyword>
<evidence type="ECO:0000256" key="18">
    <source>
        <dbReference type="ARBA" id="ARBA00023136"/>
    </source>
</evidence>
<dbReference type="PROSITE" id="PS00435">
    <property type="entry name" value="PEROXIDASE_1"/>
    <property type="match status" value="1"/>
</dbReference>
<feature type="transmembrane region" description="Helical" evidence="21">
    <location>
        <begin position="841"/>
        <end position="862"/>
    </location>
</feature>
<dbReference type="Pfam" id="PF08370">
    <property type="entry name" value="PDR_assoc"/>
    <property type="match status" value="1"/>
</dbReference>
<dbReference type="Pfam" id="PF00005">
    <property type="entry name" value="ABC_tran"/>
    <property type="match status" value="2"/>
</dbReference>
<comment type="similarity">
    <text evidence="6">Belongs to the ABC transporter superfamily. ABCG family. PDR (TC 3.A.1.205) subfamily.</text>
</comment>
<evidence type="ECO:0000256" key="13">
    <source>
        <dbReference type="ARBA" id="ARBA00022741"/>
    </source>
</evidence>
<dbReference type="PROSITE" id="PS50893">
    <property type="entry name" value="ABC_TRANSPORTER_2"/>
    <property type="match status" value="2"/>
</dbReference>
<proteinExistence type="inferred from homology"/>
<dbReference type="InterPro" id="IPR019793">
    <property type="entry name" value="Peroxidases_heam-ligand_BS"/>
</dbReference>
<dbReference type="GO" id="GO:2000032">
    <property type="term" value="P:regulation of secondary shoot formation"/>
    <property type="evidence" value="ECO:0007669"/>
    <property type="project" value="UniProtKB-ARBA"/>
</dbReference>
<dbReference type="GO" id="GO:0005524">
    <property type="term" value="F:ATP binding"/>
    <property type="evidence" value="ECO:0007669"/>
    <property type="project" value="UniProtKB-KW"/>
</dbReference>
<keyword evidence="15 21" id="KW-1133">Transmembrane helix</keyword>
<evidence type="ECO:0000256" key="6">
    <source>
        <dbReference type="ARBA" id="ARBA00006012"/>
    </source>
</evidence>
<dbReference type="SMART" id="SM01191">
    <property type="entry name" value="ENT"/>
    <property type="match status" value="1"/>
</dbReference>
<dbReference type="InterPro" id="IPR036142">
    <property type="entry name" value="ENT_dom-like_sf"/>
</dbReference>
<dbReference type="GO" id="GO:0046872">
    <property type="term" value="F:metal ion binding"/>
    <property type="evidence" value="ECO:0007669"/>
    <property type="project" value="UniProtKB-KW"/>
</dbReference>
<feature type="domain" description="ENT" evidence="25">
    <location>
        <begin position="1922"/>
        <end position="1986"/>
    </location>
</feature>
<evidence type="ECO:0000259" key="23">
    <source>
        <dbReference type="PROSITE" id="PS50873"/>
    </source>
</evidence>
<dbReference type="Gene3D" id="1.10.420.10">
    <property type="entry name" value="Peroxidase, domain 2"/>
    <property type="match status" value="1"/>
</dbReference>
<feature type="domain" description="Plant heme peroxidase family profile" evidence="23">
    <location>
        <begin position="94"/>
        <end position="177"/>
    </location>
</feature>
<comment type="cofactor">
    <cofactor evidence="2">
        <name>heme b</name>
        <dbReference type="ChEBI" id="CHEBI:60344"/>
    </cofactor>
</comment>
<evidence type="ECO:0000313" key="27">
    <source>
        <dbReference type="Proteomes" id="UP001152561"/>
    </source>
</evidence>
<dbReference type="Gene3D" id="1.10.1240.40">
    <property type="entry name" value="ENT domain"/>
    <property type="match status" value="1"/>
</dbReference>
<dbReference type="GO" id="GO:0009914">
    <property type="term" value="P:hormone transport"/>
    <property type="evidence" value="ECO:0007669"/>
    <property type="project" value="UniProtKB-ARBA"/>
</dbReference>
<dbReference type="InterPro" id="IPR006121">
    <property type="entry name" value="HMA_dom"/>
</dbReference>
<keyword evidence="16" id="KW-0560">Oxidoreductase</keyword>
<dbReference type="InterPro" id="IPR036163">
    <property type="entry name" value="HMA_dom_sf"/>
</dbReference>
<evidence type="ECO:0000256" key="3">
    <source>
        <dbReference type="ARBA" id="ARBA00004123"/>
    </source>
</evidence>